<organism evidence="1 2">
    <name type="scientific">Candidatus Woykebacteria bacterium GWA1_44_8</name>
    <dbReference type="NCBI Taxonomy" id="1802591"/>
    <lineage>
        <taxon>Bacteria</taxon>
        <taxon>Candidatus Woykeibacteriota</taxon>
    </lineage>
</organism>
<evidence type="ECO:0000313" key="2">
    <source>
        <dbReference type="Proteomes" id="UP000176299"/>
    </source>
</evidence>
<sequence>MKKLLIEWKHFDKEGETCSRCNETGVHIKQSIRELKTPLLKKGIEIQLRETKLTEDQMDKSNSLLFNGVPIEDVLNEVSVLRNTCNSCGDLTGNPCECRAVQTDNVTHDDIPKEIVKQAILSSIS</sequence>
<dbReference type="EMBL" id="MHCN01000007">
    <property type="protein sequence ID" value="OGY22287.1"/>
    <property type="molecule type" value="Genomic_DNA"/>
</dbReference>
<name>A0A1G1W4H9_9BACT</name>
<accession>A0A1G1W4H9</accession>
<gene>
    <name evidence="1" type="ORF">A2113_03435</name>
</gene>
<dbReference type="Proteomes" id="UP000176299">
    <property type="component" value="Unassembled WGS sequence"/>
</dbReference>
<evidence type="ECO:0000313" key="1">
    <source>
        <dbReference type="EMBL" id="OGY22287.1"/>
    </source>
</evidence>
<dbReference type="STRING" id="1802591.A2113_03435"/>
<dbReference type="Pfam" id="PF10865">
    <property type="entry name" value="DUF2703"/>
    <property type="match status" value="1"/>
</dbReference>
<evidence type="ECO:0008006" key="3">
    <source>
        <dbReference type="Google" id="ProtNLM"/>
    </source>
</evidence>
<proteinExistence type="predicted"/>
<reference evidence="1 2" key="1">
    <citation type="journal article" date="2016" name="Nat. Commun.">
        <title>Thousands of microbial genomes shed light on interconnected biogeochemical processes in an aquifer system.</title>
        <authorList>
            <person name="Anantharaman K."/>
            <person name="Brown C.T."/>
            <person name="Hug L.A."/>
            <person name="Sharon I."/>
            <person name="Castelle C.J."/>
            <person name="Probst A.J."/>
            <person name="Thomas B.C."/>
            <person name="Singh A."/>
            <person name="Wilkins M.J."/>
            <person name="Karaoz U."/>
            <person name="Brodie E.L."/>
            <person name="Williams K.H."/>
            <person name="Hubbard S.S."/>
            <person name="Banfield J.F."/>
        </authorList>
    </citation>
    <scope>NUCLEOTIDE SEQUENCE [LARGE SCALE GENOMIC DNA]</scope>
</reference>
<comment type="caution">
    <text evidence="1">The sequence shown here is derived from an EMBL/GenBank/DDBJ whole genome shotgun (WGS) entry which is preliminary data.</text>
</comment>
<dbReference type="InterPro" id="IPR021219">
    <property type="entry name" value="DUF2703"/>
</dbReference>
<dbReference type="AlphaFoldDB" id="A0A1G1W4H9"/>
<protein>
    <recommendedName>
        <fullName evidence="3">Heavy metal sensor signal transduction histidine kinase</fullName>
    </recommendedName>
</protein>